<reference evidence="9" key="2">
    <citation type="submission" date="2016-11" db="EMBL/GenBank/DDBJ databases">
        <authorList>
            <person name="Jaros S."/>
            <person name="Januszkiewicz K."/>
            <person name="Wedrychowicz H."/>
        </authorList>
    </citation>
    <scope>NUCLEOTIDE SEQUENCE [LARGE SCALE GENOMIC DNA]</scope>
    <source>
        <strain evidence="9">DSM 19729</strain>
    </source>
</reference>
<dbReference type="InterPro" id="IPR033985">
    <property type="entry name" value="SusD-like_N"/>
</dbReference>
<dbReference type="Pfam" id="PF14322">
    <property type="entry name" value="SusD-like_3"/>
    <property type="match status" value="1"/>
</dbReference>
<protein>
    <submittedName>
        <fullName evidence="9">SusD family protein</fullName>
    </submittedName>
    <submittedName>
        <fullName evidence="8">SusD-like starch-binding protein associating with outer membrane</fullName>
    </submittedName>
</protein>
<evidence type="ECO:0000259" key="6">
    <source>
        <dbReference type="Pfam" id="PF07980"/>
    </source>
</evidence>
<proteinExistence type="inferred from homology"/>
<gene>
    <name evidence="8" type="ORF">BC624_109104</name>
    <name evidence="9" type="ORF">SAMN05443373_111104</name>
</gene>
<name>A0A1M5S9K3_9FLAO</name>
<keyword evidence="4" id="KW-0472">Membrane</keyword>
<organism evidence="9 10">
    <name type="scientific">Flavobacterium granuli</name>
    <dbReference type="NCBI Taxonomy" id="280093"/>
    <lineage>
        <taxon>Bacteria</taxon>
        <taxon>Pseudomonadati</taxon>
        <taxon>Bacteroidota</taxon>
        <taxon>Flavobacteriia</taxon>
        <taxon>Flavobacteriales</taxon>
        <taxon>Flavobacteriaceae</taxon>
        <taxon>Flavobacterium</taxon>
    </lineage>
</organism>
<dbReference type="GO" id="GO:0009279">
    <property type="term" value="C:cell outer membrane"/>
    <property type="evidence" value="ECO:0007669"/>
    <property type="project" value="UniProtKB-SubCell"/>
</dbReference>
<evidence type="ECO:0000256" key="4">
    <source>
        <dbReference type="ARBA" id="ARBA00023136"/>
    </source>
</evidence>
<evidence type="ECO:0000313" key="10">
    <source>
        <dbReference type="Proteomes" id="UP000184384"/>
    </source>
</evidence>
<evidence type="ECO:0000256" key="1">
    <source>
        <dbReference type="ARBA" id="ARBA00004442"/>
    </source>
</evidence>
<dbReference type="SUPFAM" id="SSF48452">
    <property type="entry name" value="TPR-like"/>
    <property type="match status" value="1"/>
</dbReference>
<dbReference type="InterPro" id="IPR011990">
    <property type="entry name" value="TPR-like_helical_dom_sf"/>
</dbReference>
<comment type="subcellular location">
    <subcellularLocation>
        <location evidence="1">Cell outer membrane</location>
    </subcellularLocation>
</comment>
<keyword evidence="3" id="KW-0732">Signal</keyword>
<sequence length="496" mass="56839">MDHLNKKNMKKLIYIVMLLPFFGCSNFLDEVDQDKLVPEKTDQFAALLLKEFNAEYPIFRTVDYMTDNMIEDPKALSSAKNSMKTTFTWQREIEIDEEGNQLSTINDAWQKMYEDVAIANYVLNLIDGADGTQEEKDFIKGEAYFIRAMSYFNLVNLYGQPYNSATANAELGVPLREGIGVEVSYSRNTVAECYAFIESDLTNAKQLIQKSGLVKSKWHPSSASCDLLMSRVKLYQAKWDETISNANAVIAKAGLSRMTANVPFITAGNSEVLYSYYTVAPLMKLISSGFGTPTVAYTVAEYYANKELINLYDANDNRKDSFFKAFDDGTGRFYYRTKKYEPNYFTSMGYANFRVAEAYLNRAEAYAQKGDVANAINDIKALQASRYSNVSGIVYPTDPQEVLKYVLTERRKELCFEDHHRWFDLRRMKNRPEIKHVFSLVGDDGRKIGTETYTLFSDDKNYTLPIPLKERENNPIIRNNERYEKIPSIDNVIIIN</sequence>
<accession>A0A1M5S9K3</accession>
<dbReference type="EMBL" id="FQWO01000011">
    <property type="protein sequence ID" value="SHH34958.1"/>
    <property type="molecule type" value="Genomic_DNA"/>
</dbReference>
<evidence type="ECO:0000313" key="11">
    <source>
        <dbReference type="Proteomes" id="UP000237771"/>
    </source>
</evidence>
<feature type="domain" description="SusD-like N-terminal" evidence="7">
    <location>
        <begin position="27"/>
        <end position="233"/>
    </location>
</feature>
<reference evidence="8 11" key="3">
    <citation type="submission" date="2018-03" db="EMBL/GenBank/DDBJ databases">
        <title>Genomic Encyclopedia of Archaeal and Bacterial Type Strains, Phase II (KMG-II): from individual species to whole genera.</title>
        <authorList>
            <person name="Goeker M."/>
        </authorList>
    </citation>
    <scope>NUCLEOTIDE SEQUENCE [LARGE SCALE GENOMIC DNA]</scope>
    <source>
        <strain evidence="8 11">DSM 17797</strain>
    </source>
</reference>
<dbReference type="Proteomes" id="UP000184384">
    <property type="component" value="Unassembled WGS sequence"/>
</dbReference>
<dbReference type="AlphaFoldDB" id="A0A1M5S9K3"/>
<dbReference type="OrthoDB" id="630434at2"/>
<evidence type="ECO:0000259" key="7">
    <source>
        <dbReference type="Pfam" id="PF14322"/>
    </source>
</evidence>
<dbReference type="InterPro" id="IPR012944">
    <property type="entry name" value="SusD_RagB_dom"/>
</dbReference>
<evidence type="ECO:0000313" key="8">
    <source>
        <dbReference type="EMBL" id="PRZ21251.1"/>
    </source>
</evidence>
<keyword evidence="11" id="KW-1185">Reference proteome</keyword>
<evidence type="ECO:0000256" key="3">
    <source>
        <dbReference type="ARBA" id="ARBA00022729"/>
    </source>
</evidence>
<dbReference type="EMBL" id="PVUB01000009">
    <property type="protein sequence ID" value="PRZ21251.1"/>
    <property type="molecule type" value="Genomic_DNA"/>
</dbReference>
<evidence type="ECO:0000256" key="2">
    <source>
        <dbReference type="ARBA" id="ARBA00006275"/>
    </source>
</evidence>
<reference evidence="10" key="1">
    <citation type="submission" date="2016-11" db="EMBL/GenBank/DDBJ databases">
        <authorList>
            <person name="Varghese N."/>
            <person name="Submissions S."/>
        </authorList>
    </citation>
    <scope>NUCLEOTIDE SEQUENCE [LARGE SCALE GENOMIC DNA]</scope>
    <source>
        <strain evidence="10">DSM 19729</strain>
    </source>
</reference>
<dbReference type="Proteomes" id="UP000237771">
    <property type="component" value="Unassembled WGS sequence"/>
</dbReference>
<feature type="domain" description="RagB/SusD" evidence="6">
    <location>
        <begin position="336"/>
        <end position="483"/>
    </location>
</feature>
<keyword evidence="5" id="KW-0998">Cell outer membrane</keyword>
<evidence type="ECO:0000313" key="9">
    <source>
        <dbReference type="EMBL" id="SHH34958.1"/>
    </source>
</evidence>
<dbReference type="Pfam" id="PF07980">
    <property type="entry name" value="SusD_RagB"/>
    <property type="match status" value="1"/>
</dbReference>
<comment type="similarity">
    <text evidence="2">Belongs to the SusD family.</text>
</comment>
<evidence type="ECO:0000256" key="5">
    <source>
        <dbReference type="ARBA" id="ARBA00023237"/>
    </source>
</evidence>
<dbReference type="STRING" id="280093.SAMN05443373_111104"/>
<dbReference type="Gene3D" id="1.25.40.390">
    <property type="match status" value="1"/>
</dbReference>